<protein>
    <submittedName>
        <fullName evidence="2">Uncharacterized protein</fullName>
    </submittedName>
</protein>
<evidence type="ECO:0000256" key="1">
    <source>
        <dbReference type="SAM" id="SignalP"/>
    </source>
</evidence>
<keyword evidence="1" id="KW-0732">Signal</keyword>
<proteinExistence type="predicted"/>
<feature type="chain" id="PRO_5028436971" evidence="1">
    <location>
        <begin position="25"/>
        <end position="421"/>
    </location>
</feature>
<sequence length="421" mass="46518">MRRYFVVALLLLVVGVVFSTAASARSGEGDPASVGEVSWGYPTREKLTRAFSGELPRPVLKTWPDGDVSVLVPLRPIAEYLDWRLEWRGDHAIIETPEGVIVVGADVPGVVSWGVVARKDGRYNVVKTVGNVLKEPSTWRDVVVAQVDAYDRLWLGELRRSRLYVNADEAGLKYRLVYDGKITVAVDLELPGVAIDAPPQERKVSGLGKLVLLYLSDPAAVNKYAAEVEAVVLALRERGYPAEILDSVQVAVYPGSGGVPHGSYNWGSCSGSVYWGNRDYASHVISVETGAAAEFRALFLHELGHPLHFYGDPDVRVARQKPVYDAYIAWCSKGERKAARLSTPENPFAGYFNDPMEAWPQAFACQFALDVCWQDIYKAANAKFRNNGITMLPGDYAAWPDDIKVSVRLDLKQPEKKEAYN</sequence>
<feature type="signal peptide" evidence="1">
    <location>
        <begin position="1"/>
        <end position="24"/>
    </location>
</feature>
<name>A0A7C2E2Y1_9THEO</name>
<comment type="caution">
    <text evidence="2">The sequence shown here is derived from an EMBL/GenBank/DDBJ whole genome shotgun (WGS) entry which is preliminary data.</text>
</comment>
<dbReference type="EMBL" id="DSMU01000300">
    <property type="protein sequence ID" value="HEL65969.1"/>
    <property type="molecule type" value="Genomic_DNA"/>
</dbReference>
<evidence type="ECO:0000313" key="2">
    <source>
        <dbReference type="EMBL" id="HEL65969.1"/>
    </source>
</evidence>
<accession>A0A7C2E2Y1</accession>
<organism evidence="2">
    <name type="scientific">Ammonifex degensii</name>
    <dbReference type="NCBI Taxonomy" id="42838"/>
    <lineage>
        <taxon>Bacteria</taxon>
        <taxon>Bacillati</taxon>
        <taxon>Bacillota</taxon>
        <taxon>Clostridia</taxon>
        <taxon>Thermoanaerobacterales</taxon>
        <taxon>Thermoanaerobacteraceae</taxon>
        <taxon>Ammonifex</taxon>
    </lineage>
</organism>
<reference evidence="2" key="1">
    <citation type="journal article" date="2020" name="mSystems">
        <title>Genome- and Community-Level Interaction Insights into Carbon Utilization and Element Cycling Functions of Hydrothermarchaeota in Hydrothermal Sediment.</title>
        <authorList>
            <person name="Zhou Z."/>
            <person name="Liu Y."/>
            <person name="Xu W."/>
            <person name="Pan J."/>
            <person name="Luo Z.H."/>
            <person name="Li M."/>
        </authorList>
    </citation>
    <scope>NUCLEOTIDE SEQUENCE [LARGE SCALE GENOMIC DNA]</scope>
    <source>
        <strain evidence="2">SpSt-300</strain>
    </source>
</reference>
<gene>
    <name evidence="2" type="ORF">ENQ34_04755</name>
</gene>
<dbReference type="AlphaFoldDB" id="A0A7C2E2Y1"/>